<evidence type="ECO:0000313" key="9">
    <source>
        <dbReference type="EMBL" id="ESN90639.1"/>
    </source>
</evidence>
<dbReference type="Pfam" id="PF15967">
    <property type="entry name" value="Nucleoporin_FG2"/>
    <property type="match status" value="1"/>
</dbReference>
<evidence type="ECO:0000256" key="3">
    <source>
        <dbReference type="ARBA" id="ARBA00022816"/>
    </source>
</evidence>
<sequence length="516" mass="54919">MQQPLGLGFSGFGGGGSLLGGSAAPASSVPTGLGGFSGFGQASNASSNGFSLGGGGTSQPQQSTAFFGLPAATTSTTGALPDPVLGGGLALTMTTTSALTFGFNSLSAQSVAAATTTTNIFSNSSTQQFQGLGGTDFKPLSSGASAVTTDNSKISSGTVKSVKDHIILPTFISLVEDFNKNVRSQKSIRESISRSSQKSLLKIEEDVRDLRQQMNFVAASLQKISTCVDSLKKESTQELRNAEIAQRTNDLSQHMLQSDYKSPYEYFQNLLVKFEQEMDLCRTQFSEVETYLESLNSNNLATPAELSCIFDKLNEGFLFLAAKLQVVHELVKAKKELFQSYKRNDIYSDRVDFFKAPSSKIINKNNATTDDINNINSTLNNALSSIIKSSISSNVSSSSGVNAVVSSGSGSVSGSSRAASLNPFPYINNMASTAMTSAVGSQQQQQQPGSIGLFGQQQQQQQQQLQQQNKMLKHNLFNSNRNQNNNADDSSSFVLGSNLNNDANLKIGCKRGKPLS</sequence>
<protein>
    <submittedName>
        <fullName evidence="9 10">Uncharacterized protein</fullName>
    </submittedName>
</protein>
<dbReference type="GO" id="GO:0005643">
    <property type="term" value="C:nuclear pore"/>
    <property type="evidence" value="ECO:0000318"/>
    <property type="project" value="GO_Central"/>
</dbReference>
<keyword evidence="3" id="KW-0509">mRNA transport</keyword>
<dbReference type="OMA" id="RRIGEMY"/>
<evidence type="ECO:0000256" key="8">
    <source>
        <dbReference type="SAM" id="MobiDB-lite"/>
    </source>
</evidence>
<feature type="region of interest" description="Disordered" evidence="8">
    <location>
        <begin position="438"/>
        <end position="468"/>
    </location>
</feature>
<evidence type="ECO:0000256" key="1">
    <source>
        <dbReference type="ARBA" id="ARBA00004567"/>
    </source>
</evidence>
<evidence type="ECO:0000256" key="2">
    <source>
        <dbReference type="ARBA" id="ARBA00022448"/>
    </source>
</evidence>
<evidence type="ECO:0000256" key="5">
    <source>
        <dbReference type="ARBA" id="ARBA00023010"/>
    </source>
</evidence>
<dbReference type="Proteomes" id="UP000015101">
    <property type="component" value="Unassembled WGS sequence"/>
</dbReference>
<dbReference type="InterPro" id="IPR024882">
    <property type="entry name" value="NUP58/p45/49"/>
</dbReference>
<dbReference type="GO" id="GO:0051028">
    <property type="term" value="P:mRNA transport"/>
    <property type="evidence" value="ECO:0007669"/>
    <property type="project" value="UniProtKB-KW"/>
</dbReference>
<accession>T1FRH9</accession>
<dbReference type="InParanoid" id="T1FRH9"/>
<dbReference type="GO" id="GO:0015031">
    <property type="term" value="P:protein transport"/>
    <property type="evidence" value="ECO:0007669"/>
    <property type="project" value="UniProtKB-KW"/>
</dbReference>
<comment type="subcellular location">
    <subcellularLocation>
        <location evidence="1">Nucleus</location>
        <location evidence="1">Nuclear pore complex</location>
    </subcellularLocation>
</comment>
<keyword evidence="4" id="KW-0653">Protein transport</keyword>
<reference evidence="9 11" key="2">
    <citation type="journal article" date="2013" name="Nature">
        <title>Insights into bilaterian evolution from three spiralian genomes.</title>
        <authorList>
            <person name="Simakov O."/>
            <person name="Marletaz F."/>
            <person name="Cho S.J."/>
            <person name="Edsinger-Gonzales E."/>
            <person name="Havlak P."/>
            <person name="Hellsten U."/>
            <person name="Kuo D.H."/>
            <person name="Larsson T."/>
            <person name="Lv J."/>
            <person name="Arendt D."/>
            <person name="Savage R."/>
            <person name="Osoegawa K."/>
            <person name="de Jong P."/>
            <person name="Grimwood J."/>
            <person name="Chapman J.A."/>
            <person name="Shapiro H."/>
            <person name="Aerts A."/>
            <person name="Otillar R.P."/>
            <person name="Terry A.Y."/>
            <person name="Boore J.L."/>
            <person name="Grigoriev I.V."/>
            <person name="Lindberg D.R."/>
            <person name="Seaver E.C."/>
            <person name="Weisblat D.A."/>
            <person name="Putnam N.H."/>
            <person name="Rokhsar D.S."/>
        </authorList>
    </citation>
    <scope>NUCLEOTIDE SEQUENCE</scope>
</reference>
<reference evidence="10" key="3">
    <citation type="submission" date="2015-06" db="UniProtKB">
        <authorList>
            <consortium name="EnsemblMetazoa"/>
        </authorList>
    </citation>
    <scope>IDENTIFICATION</scope>
</reference>
<evidence type="ECO:0000313" key="11">
    <source>
        <dbReference type="Proteomes" id="UP000015101"/>
    </source>
</evidence>
<dbReference type="RefSeq" id="XP_009031533.1">
    <property type="nucleotide sequence ID" value="XM_009033285.1"/>
</dbReference>
<dbReference type="EnsemblMetazoa" id="HelroT189931">
    <property type="protein sequence ID" value="HelroP189931"/>
    <property type="gene ID" value="HelroG189931"/>
</dbReference>
<evidence type="ECO:0000313" key="10">
    <source>
        <dbReference type="EnsemblMetazoa" id="HelroP189931"/>
    </source>
</evidence>
<reference evidence="11" key="1">
    <citation type="submission" date="2012-12" db="EMBL/GenBank/DDBJ databases">
        <authorList>
            <person name="Hellsten U."/>
            <person name="Grimwood J."/>
            <person name="Chapman J.A."/>
            <person name="Shapiro H."/>
            <person name="Aerts A."/>
            <person name="Otillar R.P."/>
            <person name="Terry A.Y."/>
            <person name="Boore J.L."/>
            <person name="Simakov O."/>
            <person name="Marletaz F."/>
            <person name="Cho S.-J."/>
            <person name="Edsinger-Gonzales E."/>
            <person name="Havlak P."/>
            <person name="Kuo D.-H."/>
            <person name="Larsson T."/>
            <person name="Lv J."/>
            <person name="Arendt D."/>
            <person name="Savage R."/>
            <person name="Osoegawa K."/>
            <person name="de Jong P."/>
            <person name="Lindberg D.R."/>
            <person name="Seaver E.C."/>
            <person name="Weisblat D.A."/>
            <person name="Putnam N.H."/>
            <person name="Grigoriev I.V."/>
            <person name="Rokhsar D.S."/>
        </authorList>
    </citation>
    <scope>NUCLEOTIDE SEQUENCE</scope>
</reference>
<keyword evidence="2" id="KW-0813">Transport</keyword>
<evidence type="ECO:0000256" key="6">
    <source>
        <dbReference type="ARBA" id="ARBA00023132"/>
    </source>
</evidence>
<gene>
    <name evidence="10" type="primary">20211426</name>
    <name evidence="9" type="ORF">HELRODRAFT_189931</name>
</gene>
<evidence type="ECO:0000256" key="7">
    <source>
        <dbReference type="ARBA" id="ARBA00023242"/>
    </source>
</evidence>
<dbReference type="EMBL" id="AMQM01002326">
    <property type="status" value="NOT_ANNOTATED_CDS"/>
    <property type="molecule type" value="Genomic_DNA"/>
</dbReference>
<dbReference type="GO" id="GO:0017056">
    <property type="term" value="F:structural constituent of nuclear pore"/>
    <property type="evidence" value="ECO:0000318"/>
    <property type="project" value="GO_Central"/>
</dbReference>
<keyword evidence="7" id="KW-0539">Nucleus</keyword>
<dbReference type="STRING" id="6412.T1FRH9"/>
<name>T1FRH9_HELRO</name>
<dbReference type="HOGENOM" id="CLU_528161_0_0_1"/>
<dbReference type="PANTHER" id="PTHR13437">
    <property type="entry name" value="NUCLEOPORIN P58/P45 NUCLEOPORIN-LIKE PROTEIN 1"/>
    <property type="match status" value="1"/>
</dbReference>
<feature type="compositionally biased region" description="Low complexity" evidence="8">
    <location>
        <begin position="456"/>
        <end position="468"/>
    </location>
</feature>
<dbReference type="CTD" id="20211426"/>
<dbReference type="PANTHER" id="PTHR13437:SF2">
    <property type="entry name" value="NUCLEOPORIN P58_P45"/>
    <property type="match status" value="1"/>
</dbReference>
<dbReference type="EMBL" id="KB097753">
    <property type="protein sequence ID" value="ESN90639.1"/>
    <property type="molecule type" value="Genomic_DNA"/>
</dbReference>
<dbReference type="GO" id="GO:0008139">
    <property type="term" value="F:nuclear localization sequence binding"/>
    <property type="evidence" value="ECO:0000318"/>
    <property type="project" value="GO_Central"/>
</dbReference>
<keyword evidence="5" id="KW-0811">Translocation</keyword>
<dbReference type="GeneID" id="20211426"/>
<dbReference type="KEGG" id="hro:HELRODRAFT_189931"/>
<dbReference type="Gene3D" id="6.10.140.1350">
    <property type="match status" value="1"/>
</dbReference>
<organism evidence="10 11">
    <name type="scientific">Helobdella robusta</name>
    <name type="common">Californian leech</name>
    <dbReference type="NCBI Taxonomy" id="6412"/>
    <lineage>
        <taxon>Eukaryota</taxon>
        <taxon>Metazoa</taxon>
        <taxon>Spiralia</taxon>
        <taxon>Lophotrochozoa</taxon>
        <taxon>Annelida</taxon>
        <taxon>Clitellata</taxon>
        <taxon>Hirudinea</taxon>
        <taxon>Rhynchobdellida</taxon>
        <taxon>Glossiphoniidae</taxon>
        <taxon>Helobdella</taxon>
    </lineage>
</organism>
<dbReference type="AlphaFoldDB" id="T1FRH9"/>
<evidence type="ECO:0000256" key="4">
    <source>
        <dbReference type="ARBA" id="ARBA00022927"/>
    </source>
</evidence>
<dbReference type="eggNOG" id="ENOG502QRD8">
    <property type="taxonomic scope" value="Eukaryota"/>
</dbReference>
<proteinExistence type="predicted"/>
<keyword evidence="11" id="KW-1185">Reference proteome</keyword>
<keyword evidence="6" id="KW-0906">Nuclear pore complex</keyword>
<dbReference type="OrthoDB" id="2538017at2759"/>